<dbReference type="GO" id="GO:0044774">
    <property type="term" value="P:mitotic DNA integrity checkpoint signaling"/>
    <property type="evidence" value="ECO:0007669"/>
    <property type="project" value="TreeGrafter"/>
</dbReference>
<dbReference type="GO" id="GO:0015074">
    <property type="term" value="P:DNA integration"/>
    <property type="evidence" value="ECO:0007669"/>
    <property type="project" value="TreeGrafter"/>
</dbReference>
<dbReference type="GO" id="GO:0032259">
    <property type="term" value="P:methylation"/>
    <property type="evidence" value="ECO:0007669"/>
    <property type="project" value="UniProtKB-KW"/>
</dbReference>
<dbReference type="InterPro" id="IPR036397">
    <property type="entry name" value="RNaseH_sf"/>
</dbReference>
<dbReference type="OrthoDB" id="6433921at2759"/>
<dbReference type="Proteomes" id="UP000499080">
    <property type="component" value="Unassembled WGS sequence"/>
</dbReference>
<dbReference type="GO" id="GO:0044547">
    <property type="term" value="F:DNA topoisomerase binding"/>
    <property type="evidence" value="ECO:0007669"/>
    <property type="project" value="TreeGrafter"/>
</dbReference>
<dbReference type="GO" id="GO:0000729">
    <property type="term" value="P:DNA double-strand break processing"/>
    <property type="evidence" value="ECO:0007669"/>
    <property type="project" value="TreeGrafter"/>
</dbReference>
<protein>
    <submittedName>
        <fullName evidence="1">Histone-lysine N-methyltransferase SETMAR</fullName>
    </submittedName>
</protein>
<keyword evidence="1" id="KW-0489">Methyltransferase</keyword>
<dbReference type="Gene3D" id="3.30.420.10">
    <property type="entry name" value="Ribonuclease H-like superfamily/Ribonuclease H"/>
    <property type="match status" value="1"/>
</dbReference>
<dbReference type="GO" id="GO:0031297">
    <property type="term" value="P:replication fork processing"/>
    <property type="evidence" value="ECO:0007669"/>
    <property type="project" value="TreeGrafter"/>
</dbReference>
<dbReference type="PANTHER" id="PTHR46060">
    <property type="entry name" value="MARINER MOS1 TRANSPOSASE-LIKE PROTEIN"/>
    <property type="match status" value="1"/>
</dbReference>
<dbReference type="GO" id="GO:0005634">
    <property type="term" value="C:nucleus"/>
    <property type="evidence" value="ECO:0007669"/>
    <property type="project" value="TreeGrafter"/>
</dbReference>
<dbReference type="GO" id="GO:0035861">
    <property type="term" value="C:site of double-strand break"/>
    <property type="evidence" value="ECO:0007669"/>
    <property type="project" value="TreeGrafter"/>
</dbReference>
<sequence length="93" mass="10772">MNHKLQHMCSALVNRGGPTLLHNNAGPHLAQRRLQRLNKLGYETLPHPPCSRKRTPLFKPLDNFLKQKVFNKQSVLENVFLQLYRFQNVGILS</sequence>
<dbReference type="GO" id="GO:0000793">
    <property type="term" value="C:condensed chromosome"/>
    <property type="evidence" value="ECO:0007669"/>
    <property type="project" value="TreeGrafter"/>
</dbReference>
<reference evidence="1 2" key="1">
    <citation type="journal article" date="2019" name="Sci. Rep.">
        <title>Orb-weaving spider Araneus ventricosus genome elucidates the spidroin gene catalogue.</title>
        <authorList>
            <person name="Kono N."/>
            <person name="Nakamura H."/>
            <person name="Ohtoshi R."/>
            <person name="Moran D.A.P."/>
            <person name="Shinohara A."/>
            <person name="Yoshida Y."/>
            <person name="Fujiwara M."/>
            <person name="Mori M."/>
            <person name="Tomita M."/>
            <person name="Arakawa K."/>
        </authorList>
    </citation>
    <scope>NUCLEOTIDE SEQUENCE [LARGE SCALE GENOMIC DNA]</scope>
</reference>
<keyword evidence="2" id="KW-1185">Reference proteome</keyword>
<proteinExistence type="predicted"/>
<name>A0A4Y2V020_ARAVE</name>
<dbReference type="InterPro" id="IPR052709">
    <property type="entry name" value="Transposase-MT_Hybrid"/>
</dbReference>
<dbReference type="EMBL" id="BGPR01041579">
    <property type="protein sequence ID" value="GBO17861.1"/>
    <property type="molecule type" value="Genomic_DNA"/>
</dbReference>
<dbReference type="GO" id="GO:0006303">
    <property type="term" value="P:double-strand break repair via nonhomologous end joining"/>
    <property type="evidence" value="ECO:0007669"/>
    <property type="project" value="TreeGrafter"/>
</dbReference>
<dbReference type="GO" id="GO:0003690">
    <property type="term" value="F:double-stranded DNA binding"/>
    <property type="evidence" value="ECO:0007669"/>
    <property type="project" value="TreeGrafter"/>
</dbReference>
<organism evidence="1 2">
    <name type="scientific">Araneus ventricosus</name>
    <name type="common">Orbweaver spider</name>
    <name type="synonym">Epeira ventricosa</name>
    <dbReference type="NCBI Taxonomy" id="182803"/>
    <lineage>
        <taxon>Eukaryota</taxon>
        <taxon>Metazoa</taxon>
        <taxon>Ecdysozoa</taxon>
        <taxon>Arthropoda</taxon>
        <taxon>Chelicerata</taxon>
        <taxon>Arachnida</taxon>
        <taxon>Araneae</taxon>
        <taxon>Araneomorphae</taxon>
        <taxon>Entelegynae</taxon>
        <taxon>Araneoidea</taxon>
        <taxon>Araneidae</taxon>
        <taxon>Araneus</taxon>
    </lineage>
</organism>
<dbReference type="GO" id="GO:0046975">
    <property type="term" value="F:histone H3K36 methyltransferase activity"/>
    <property type="evidence" value="ECO:0007669"/>
    <property type="project" value="TreeGrafter"/>
</dbReference>
<dbReference type="PANTHER" id="PTHR46060:SF2">
    <property type="entry name" value="HISTONE-LYSINE N-METHYLTRANSFERASE SETMAR"/>
    <property type="match status" value="1"/>
</dbReference>
<accession>A0A4Y2V020</accession>
<dbReference type="GO" id="GO:0042800">
    <property type="term" value="F:histone H3K4 methyltransferase activity"/>
    <property type="evidence" value="ECO:0007669"/>
    <property type="project" value="TreeGrafter"/>
</dbReference>
<dbReference type="AlphaFoldDB" id="A0A4Y2V020"/>
<evidence type="ECO:0000313" key="2">
    <source>
        <dbReference type="Proteomes" id="UP000499080"/>
    </source>
</evidence>
<gene>
    <name evidence="1" type="primary">SETMAR_47</name>
    <name evidence="1" type="ORF">AVEN_226465_1</name>
</gene>
<comment type="caution">
    <text evidence="1">The sequence shown here is derived from an EMBL/GenBank/DDBJ whole genome shotgun (WGS) entry which is preliminary data.</text>
</comment>
<evidence type="ECO:0000313" key="1">
    <source>
        <dbReference type="EMBL" id="GBO17861.1"/>
    </source>
</evidence>
<dbReference type="GO" id="GO:0003697">
    <property type="term" value="F:single-stranded DNA binding"/>
    <property type="evidence" value="ECO:0007669"/>
    <property type="project" value="TreeGrafter"/>
</dbReference>
<keyword evidence="1" id="KW-0808">Transferase</keyword>
<dbReference type="GO" id="GO:0000014">
    <property type="term" value="F:single-stranded DNA endodeoxyribonuclease activity"/>
    <property type="evidence" value="ECO:0007669"/>
    <property type="project" value="TreeGrafter"/>
</dbReference>